<dbReference type="AlphaFoldDB" id="A0A517W318"/>
<evidence type="ECO:0000256" key="8">
    <source>
        <dbReference type="ARBA" id="ARBA00048679"/>
    </source>
</evidence>
<evidence type="ECO:0000313" key="15">
    <source>
        <dbReference type="Proteomes" id="UP000318704"/>
    </source>
</evidence>
<keyword evidence="6 9" id="KW-0067">ATP-binding</keyword>
<evidence type="ECO:0000256" key="1">
    <source>
        <dbReference type="ARBA" id="ARBA00012513"/>
    </source>
</evidence>
<evidence type="ECO:0000256" key="12">
    <source>
        <dbReference type="SAM" id="Phobius"/>
    </source>
</evidence>
<protein>
    <recommendedName>
        <fullName evidence="1">non-specific serine/threonine protein kinase</fullName>
        <ecNumber evidence="1">2.7.11.1</ecNumber>
    </recommendedName>
</protein>
<dbReference type="Proteomes" id="UP000318704">
    <property type="component" value="Chromosome"/>
</dbReference>
<dbReference type="EMBL" id="CP037920">
    <property type="protein sequence ID" value="QDT99638.1"/>
    <property type="molecule type" value="Genomic_DNA"/>
</dbReference>
<keyword evidence="12" id="KW-0472">Membrane</keyword>
<dbReference type="SMART" id="SM00220">
    <property type="entry name" value="S_TKc"/>
    <property type="match status" value="1"/>
</dbReference>
<feature type="compositionally biased region" description="Low complexity" evidence="11">
    <location>
        <begin position="312"/>
        <end position="322"/>
    </location>
</feature>
<dbReference type="GO" id="GO:0005524">
    <property type="term" value="F:ATP binding"/>
    <property type="evidence" value="ECO:0007669"/>
    <property type="project" value="UniProtKB-UniRule"/>
</dbReference>
<dbReference type="FunFam" id="1.10.510.10:FF:000021">
    <property type="entry name" value="Serine/threonine protein kinase"/>
    <property type="match status" value="1"/>
</dbReference>
<dbReference type="InterPro" id="IPR008271">
    <property type="entry name" value="Ser/Thr_kinase_AS"/>
</dbReference>
<keyword evidence="10" id="KW-0175">Coiled coil</keyword>
<dbReference type="PANTHER" id="PTHR43289:SF6">
    <property type="entry name" value="SERINE_THREONINE-PROTEIN KINASE NEKL-3"/>
    <property type="match status" value="1"/>
</dbReference>
<keyword evidence="5 14" id="KW-0418">Kinase</keyword>
<evidence type="ECO:0000256" key="4">
    <source>
        <dbReference type="ARBA" id="ARBA00022741"/>
    </source>
</evidence>
<evidence type="ECO:0000256" key="6">
    <source>
        <dbReference type="ARBA" id="ARBA00022840"/>
    </source>
</evidence>
<sequence>MSSSETSPQKGAASSNKITHLGEFRLKRKLGAGGMGDVYLAEQESLDRKVAIKTLKKKIANDPKFVERFYREAKAMAKLDHPNVVRCYAVGEDHGFHYVAIEYIDGKSMQDWMNELKQLSVGDATFIILACLDALSHAHESKLIHRDIKPDNILVTSKGVVKVADLGLAKAIDEDNSMTQSGTGLGTPLYMPPEQARNAKHVDHRTDIYALGGTFYNFLTGKFPFGGDTALELIMNKESGKFESVRKLNPEVPEKLDLLIEKMMAKNPDHRFKSCSEIMALLEEMQLESPALSFINSAETANVSRVRRKGKSATSSSAPSKRSSGHEISSAKDAERSTKKKNDVVEKRVWFIQHENAAGKTMVSKMTVAQIKQGVKAGVINTGAKVKRTAEGKFISLAQCPEFDSVMQVRTIKDKADARAMNMEDKIKEISRDYDRRNRRRFFKNLAEGTWGWITLIIYLGVIAGICYLGYLFIPELWRWIAVKLNLS</sequence>
<evidence type="ECO:0000256" key="9">
    <source>
        <dbReference type="PROSITE-ProRule" id="PRU10141"/>
    </source>
</evidence>
<dbReference type="PANTHER" id="PTHR43289">
    <property type="entry name" value="MITOGEN-ACTIVATED PROTEIN KINASE KINASE KINASE 20-RELATED"/>
    <property type="match status" value="1"/>
</dbReference>
<dbReference type="Gene3D" id="3.30.200.20">
    <property type="entry name" value="Phosphorylase Kinase, domain 1"/>
    <property type="match status" value="1"/>
</dbReference>
<evidence type="ECO:0000256" key="10">
    <source>
        <dbReference type="SAM" id="Coils"/>
    </source>
</evidence>
<feature type="region of interest" description="Disordered" evidence="11">
    <location>
        <begin position="305"/>
        <end position="340"/>
    </location>
</feature>
<evidence type="ECO:0000256" key="2">
    <source>
        <dbReference type="ARBA" id="ARBA00022527"/>
    </source>
</evidence>
<keyword evidence="3 14" id="KW-0808">Transferase</keyword>
<evidence type="ECO:0000256" key="11">
    <source>
        <dbReference type="SAM" id="MobiDB-lite"/>
    </source>
</evidence>
<proteinExistence type="predicted"/>
<dbReference type="PROSITE" id="PS00107">
    <property type="entry name" value="PROTEIN_KINASE_ATP"/>
    <property type="match status" value="1"/>
</dbReference>
<dbReference type="RefSeq" id="WP_144989337.1">
    <property type="nucleotide sequence ID" value="NZ_CP037920.1"/>
</dbReference>
<dbReference type="InterPro" id="IPR000719">
    <property type="entry name" value="Prot_kinase_dom"/>
</dbReference>
<feature type="binding site" evidence="9">
    <location>
        <position position="53"/>
    </location>
    <ligand>
        <name>ATP</name>
        <dbReference type="ChEBI" id="CHEBI:30616"/>
    </ligand>
</feature>
<dbReference type="FunFam" id="3.30.200.20:FF:000035">
    <property type="entry name" value="Serine/threonine protein kinase Stk1"/>
    <property type="match status" value="1"/>
</dbReference>
<accession>A0A517W318</accession>
<feature type="coiled-coil region" evidence="10">
    <location>
        <begin position="413"/>
        <end position="440"/>
    </location>
</feature>
<dbReference type="PROSITE" id="PS50011">
    <property type="entry name" value="PROTEIN_KINASE_DOM"/>
    <property type="match status" value="1"/>
</dbReference>
<evidence type="ECO:0000256" key="5">
    <source>
        <dbReference type="ARBA" id="ARBA00022777"/>
    </source>
</evidence>
<dbReference type="SUPFAM" id="SSF56112">
    <property type="entry name" value="Protein kinase-like (PK-like)"/>
    <property type="match status" value="1"/>
</dbReference>
<keyword evidence="12" id="KW-1133">Transmembrane helix</keyword>
<dbReference type="Pfam" id="PF00069">
    <property type="entry name" value="Pkinase"/>
    <property type="match status" value="1"/>
</dbReference>
<organism evidence="14 15">
    <name type="scientific">Gimesia aquarii</name>
    <dbReference type="NCBI Taxonomy" id="2527964"/>
    <lineage>
        <taxon>Bacteria</taxon>
        <taxon>Pseudomonadati</taxon>
        <taxon>Planctomycetota</taxon>
        <taxon>Planctomycetia</taxon>
        <taxon>Planctomycetales</taxon>
        <taxon>Planctomycetaceae</taxon>
        <taxon>Gimesia</taxon>
    </lineage>
</organism>
<dbReference type="PROSITE" id="PS00108">
    <property type="entry name" value="PROTEIN_KINASE_ST"/>
    <property type="match status" value="1"/>
</dbReference>
<evidence type="ECO:0000256" key="3">
    <source>
        <dbReference type="ARBA" id="ARBA00022679"/>
    </source>
</evidence>
<dbReference type="InterPro" id="IPR011009">
    <property type="entry name" value="Kinase-like_dom_sf"/>
</dbReference>
<dbReference type="Gene3D" id="1.10.510.10">
    <property type="entry name" value="Transferase(Phosphotransferase) domain 1"/>
    <property type="match status" value="1"/>
</dbReference>
<comment type="catalytic activity">
    <reaction evidence="8">
        <text>L-seryl-[protein] + ATP = O-phospho-L-seryl-[protein] + ADP + H(+)</text>
        <dbReference type="Rhea" id="RHEA:17989"/>
        <dbReference type="Rhea" id="RHEA-COMP:9863"/>
        <dbReference type="Rhea" id="RHEA-COMP:11604"/>
        <dbReference type="ChEBI" id="CHEBI:15378"/>
        <dbReference type="ChEBI" id="CHEBI:29999"/>
        <dbReference type="ChEBI" id="CHEBI:30616"/>
        <dbReference type="ChEBI" id="CHEBI:83421"/>
        <dbReference type="ChEBI" id="CHEBI:456216"/>
        <dbReference type="EC" id="2.7.11.1"/>
    </reaction>
</comment>
<comment type="catalytic activity">
    <reaction evidence="7">
        <text>L-threonyl-[protein] + ATP = O-phospho-L-threonyl-[protein] + ADP + H(+)</text>
        <dbReference type="Rhea" id="RHEA:46608"/>
        <dbReference type="Rhea" id="RHEA-COMP:11060"/>
        <dbReference type="Rhea" id="RHEA-COMP:11605"/>
        <dbReference type="ChEBI" id="CHEBI:15378"/>
        <dbReference type="ChEBI" id="CHEBI:30013"/>
        <dbReference type="ChEBI" id="CHEBI:30616"/>
        <dbReference type="ChEBI" id="CHEBI:61977"/>
        <dbReference type="ChEBI" id="CHEBI:456216"/>
        <dbReference type="EC" id="2.7.11.1"/>
    </reaction>
</comment>
<dbReference type="CDD" id="cd14014">
    <property type="entry name" value="STKc_PknB_like"/>
    <property type="match status" value="1"/>
</dbReference>
<evidence type="ECO:0000313" key="14">
    <source>
        <dbReference type="EMBL" id="QDT99638.1"/>
    </source>
</evidence>
<feature type="compositionally biased region" description="Basic and acidic residues" evidence="11">
    <location>
        <begin position="329"/>
        <end position="340"/>
    </location>
</feature>
<reference evidence="14 15" key="1">
    <citation type="submission" date="2019-03" db="EMBL/GenBank/DDBJ databases">
        <title>Deep-cultivation of Planctomycetes and their phenomic and genomic characterization uncovers novel biology.</title>
        <authorList>
            <person name="Wiegand S."/>
            <person name="Jogler M."/>
            <person name="Boedeker C."/>
            <person name="Pinto D."/>
            <person name="Vollmers J."/>
            <person name="Rivas-Marin E."/>
            <person name="Kohn T."/>
            <person name="Peeters S.H."/>
            <person name="Heuer A."/>
            <person name="Rast P."/>
            <person name="Oberbeckmann S."/>
            <person name="Bunk B."/>
            <person name="Jeske O."/>
            <person name="Meyerdierks A."/>
            <person name="Storesund J.E."/>
            <person name="Kallscheuer N."/>
            <person name="Luecker S."/>
            <person name="Lage O.M."/>
            <person name="Pohl T."/>
            <person name="Merkel B.J."/>
            <person name="Hornburger P."/>
            <person name="Mueller R.-W."/>
            <person name="Bruemmer F."/>
            <person name="Labrenz M."/>
            <person name="Spormann A.M."/>
            <person name="Op den Camp H."/>
            <person name="Overmann J."/>
            <person name="Amann R."/>
            <person name="Jetten M.S.M."/>
            <person name="Mascher T."/>
            <person name="Medema M.H."/>
            <person name="Devos D.P."/>
            <person name="Kaster A.-K."/>
            <person name="Ovreas L."/>
            <person name="Rohde M."/>
            <person name="Galperin M.Y."/>
            <person name="Jogler C."/>
        </authorList>
    </citation>
    <scope>NUCLEOTIDE SEQUENCE [LARGE SCALE GENOMIC DNA]</scope>
    <source>
        <strain evidence="14 15">V144</strain>
    </source>
</reference>
<evidence type="ECO:0000259" key="13">
    <source>
        <dbReference type="PROSITE" id="PS50011"/>
    </source>
</evidence>
<feature type="transmembrane region" description="Helical" evidence="12">
    <location>
        <begin position="451"/>
        <end position="474"/>
    </location>
</feature>
<dbReference type="GO" id="GO:0004674">
    <property type="term" value="F:protein serine/threonine kinase activity"/>
    <property type="evidence" value="ECO:0007669"/>
    <property type="project" value="UniProtKB-KW"/>
</dbReference>
<dbReference type="InterPro" id="IPR017441">
    <property type="entry name" value="Protein_kinase_ATP_BS"/>
</dbReference>
<dbReference type="EC" id="2.7.11.1" evidence="1"/>
<keyword evidence="2" id="KW-0723">Serine/threonine-protein kinase</keyword>
<feature type="domain" description="Protein kinase" evidence="13">
    <location>
        <begin position="24"/>
        <end position="292"/>
    </location>
</feature>
<gene>
    <name evidence="14" type="primary">prkC_14</name>
    <name evidence="14" type="ORF">V144x_51500</name>
</gene>
<keyword evidence="4 9" id="KW-0547">Nucleotide-binding</keyword>
<keyword evidence="12" id="KW-0812">Transmembrane</keyword>
<dbReference type="GO" id="GO:0106310">
    <property type="term" value="F:protein serine kinase activity"/>
    <property type="evidence" value="ECO:0007669"/>
    <property type="project" value="RHEA"/>
</dbReference>
<name>A0A517W318_9PLAN</name>
<dbReference type="KEGG" id="gaw:V144x_51500"/>
<evidence type="ECO:0000256" key="7">
    <source>
        <dbReference type="ARBA" id="ARBA00047899"/>
    </source>
</evidence>